<evidence type="ECO:0000256" key="7">
    <source>
        <dbReference type="ARBA" id="ARBA00023239"/>
    </source>
</evidence>
<dbReference type="PANTHER" id="PTHR11276">
    <property type="entry name" value="DNA POLYMERASE TYPE-X FAMILY MEMBER"/>
    <property type="match status" value="1"/>
</dbReference>
<dbReference type="Pfam" id="PF14792">
    <property type="entry name" value="DNA_pol_B_palm"/>
    <property type="match status" value="1"/>
</dbReference>
<keyword evidence="3 10" id="KW-0227">DNA damage</keyword>
<evidence type="ECO:0000313" key="14">
    <source>
        <dbReference type="Proteomes" id="UP000249464"/>
    </source>
</evidence>
<evidence type="ECO:0000256" key="10">
    <source>
        <dbReference type="RuleBase" id="RU366014"/>
    </source>
</evidence>
<evidence type="ECO:0000256" key="4">
    <source>
        <dbReference type="ARBA" id="ARBA00022932"/>
    </source>
</evidence>
<accession>A0A2X0MPZ5</accession>
<keyword evidence="4 10" id="KW-0239">DNA-directed DNA polymerase</keyword>
<keyword evidence="10" id="KW-0808">Transferase</keyword>
<evidence type="ECO:0000313" key="13">
    <source>
        <dbReference type="EMBL" id="SGZ26175.1"/>
    </source>
</evidence>
<keyword evidence="5" id="KW-0238">DNA-binding</keyword>
<comment type="subcellular location">
    <subcellularLocation>
        <location evidence="10">Nucleus</location>
    </subcellularLocation>
</comment>
<dbReference type="InterPro" id="IPR010996">
    <property type="entry name" value="HHH_MUS81"/>
</dbReference>
<dbReference type="GO" id="GO:0003677">
    <property type="term" value="F:DNA binding"/>
    <property type="evidence" value="ECO:0007669"/>
    <property type="project" value="UniProtKB-UniRule"/>
</dbReference>
<dbReference type="Proteomes" id="UP000249464">
    <property type="component" value="Unassembled WGS sequence"/>
</dbReference>
<comment type="function">
    <text evidence="10">DNA polymerase that functions in several pathways of DNA repair. Involved in base excision repair (BER) responsible for repair of lesions that give rise to abasic (AP) sites in DNA. Also contributes to DNA double-strand break repair by non-homologous end joining and homologous recombination. Has both template-dependent and template-independent (terminal transferase) DNA polymerase activities. Has also a 5'-deoxyribose-5-phosphate lyase (dRP lyase) activity.</text>
</comment>
<keyword evidence="14" id="KW-1185">Reference proteome</keyword>
<feature type="region of interest" description="Disordered" evidence="11">
    <location>
        <begin position="1"/>
        <end position="45"/>
    </location>
</feature>
<feature type="active site" description="Nucleophile; Schiff-base intermediate with DNA; for 5'-dRP lyase activity" evidence="9">
    <location>
        <position position="129"/>
    </location>
</feature>
<dbReference type="EC" id="2.7.7.7" evidence="10"/>
<dbReference type="PRINTS" id="PR00870">
    <property type="entry name" value="DNAPOLXBETA"/>
</dbReference>
<dbReference type="PROSITE" id="PS00522">
    <property type="entry name" value="DNA_POLYMERASE_X"/>
    <property type="match status" value="1"/>
</dbReference>
<dbReference type="GO" id="GO:0003887">
    <property type="term" value="F:DNA-directed DNA polymerase activity"/>
    <property type="evidence" value="ECO:0007669"/>
    <property type="project" value="UniProtKB-UniRule"/>
</dbReference>
<dbReference type="SUPFAM" id="SSF81301">
    <property type="entry name" value="Nucleotidyltransferase"/>
    <property type="match status" value="2"/>
</dbReference>
<dbReference type="EMBL" id="FQNC01000086">
    <property type="protein sequence ID" value="SGZ26175.1"/>
    <property type="molecule type" value="Genomic_DNA"/>
</dbReference>
<dbReference type="GO" id="GO:0016829">
    <property type="term" value="F:lyase activity"/>
    <property type="evidence" value="ECO:0007669"/>
    <property type="project" value="UniProtKB-KW"/>
</dbReference>
<dbReference type="InterPro" id="IPR019843">
    <property type="entry name" value="DNA_pol-X_BS"/>
</dbReference>
<keyword evidence="10" id="KW-0539">Nucleus</keyword>
<proteinExistence type="inferred from homology"/>
<evidence type="ECO:0000259" key="12">
    <source>
        <dbReference type="SMART" id="SM00483"/>
    </source>
</evidence>
<dbReference type="InterPro" id="IPR037160">
    <property type="entry name" value="DNA_Pol_thumb_sf"/>
</dbReference>
<dbReference type="GO" id="GO:0006303">
    <property type="term" value="P:double-strand break repair via nonhomologous end joining"/>
    <property type="evidence" value="ECO:0007669"/>
    <property type="project" value="TreeGrafter"/>
</dbReference>
<dbReference type="InterPro" id="IPR022312">
    <property type="entry name" value="DNA_pol_X"/>
</dbReference>
<dbReference type="SMART" id="SM00483">
    <property type="entry name" value="POLXc"/>
    <property type="match status" value="1"/>
</dbReference>
<keyword evidence="2" id="KW-0235">DNA replication</keyword>
<dbReference type="Gene3D" id="1.10.150.20">
    <property type="entry name" value="5' to 3' exonuclease, C-terminal subdomain"/>
    <property type="match status" value="1"/>
</dbReference>
<dbReference type="Gene3D" id="1.10.150.110">
    <property type="entry name" value="DNA polymerase beta, N-terminal domain-like"/>
    <property type="match status" value="1"/>
</dbReference>
<dbReference type="SUPFAM" id="SSF47802">
    <property type="entry name" value="DNA polymerase beta, N-terminal domain-like"/>
    <property type="match status" value="1"/>
</dbReference>
<dbReference type="GO" id="GO:0005634">
    <property type="term" value="C:nucleus"/>
    <property type="evidence" value="ECO:0007669"/>
    <property type="project" value="UniProtKB-SubCell"/>
</dbReference>
<keyword evidence="10" id="KW-0548">Nucleotidyltransferase</keyword>
<dbReference type="InterPro" id="IPR043519">
    <property type="entry name" value="NT_sf"/>
</dbReference>
<dbReference type="STRING" id="796604.A0A2X0MPZ5"/>
<protein>
    <recommendedName>
        <fullName evidence="10">DNA polymerase</fullName>
        <ecNumber evidence="10">2.7.7.7</ecNumber>
    </recommendedName>
</protein>
<evidence type="ECO:0000256" key="3">
    <source>
        <dbReference type="ARBA" id="ARBA00022763"/>
    </source>
</evidence>
<evidence type="ECO:0000256" key="6">
    <source>
        <dbReference type="ARBA" id="ARBA00023204"/>
    </source>
</evidence>
<dbReference type="Gene3D" id="3.30.210.10">
    <property type="entry name" value="DNA polymerase, thumb domain"/>
    <property type="match status" value="1"/>
</dbReference>
<comment type="catalytic activity">
    <reaction evidence="8 10">
        <text>DNA(n) + a 2'-deoxyribonucleoside 5'-triphosphate = DNA(n+1) + diphosphate</text>
        <dbReference type="Rhea" id="RHEA:22508"/>
        <dbReference type="Rhea" id="RHEA-COMP:17339"/>
        <dbReference type="Rhea" id="RHEA-COMP:17340"/>
        <dbReference type="ChEBI" id="CHEBI:33019"/>
        <dbReference type="ChEBI" id="CHEBI:61560"/>
        <dbReference type="ChEBI" id="CHEBI:173112"/>
        <dbReference type="EC" id="2.7.7.7"/>
    </reaction>
</comment>
<name>A0A2X0MPZ5_9BASI</name>
<dbReference type="GO" id="GO:0006260">
    <property type="term" value="P:DNA replication"/>
    <property type="evidence" value="ECO:0007669"/>
    <property type="project" value="UniProtKB-KW"/>
</dbReference>
<dbReference type="Pfam" id="PF14716">
    <property type="entry name" value="HHH_8"/>
    <property type="match status" value="1"/>
</dbReference>
<evidence type="ECO:0000256" key="9">
    <source>
        <dbReference type="PIRSR" id="PIRSR622312-50"/>
    </source>
</evidence>
<dbReference type="GO" id="GO:0046872">
    <property type="term" value="F:metal ion binding"/>
    <property type="evidence" value="ECO:0007669"/>
    <property type="project" value="UniProtKB-UniRule"/>
</dbReference>
<organism evidence="13 14">
    <name type="scientific">Microbotryum silenes-dioicae</name>
    <dbReference type="NCBI Taxonomy" id="796604"/>
    <lineage>
        <taxon>Eukaryota</taxon>
        <taxon>Fungi</taxon>
        <taxon>Dikarya</taxon>
        <taxon>Basidiomycota</taxon>
        <taxon>Pucciniomycotina</taxon>
        <taxon>Microbotryomycetes</taxon>
        <taxon>Microbotryales</taxon>
        <taxon>Microbotryaceae</taxon>
        <taxon>Microbotryum</taxon>
    </lineage>
</organism>
<dbReference type="InterPro" id="IPR002054">
    <property type="entry name" value="DNA-dir_DNA_pol_X"/>
</dbReference>
<evidence type="ECO:0000256" key="11">
    <source>
        <dbReference type="SAM" id="MobiDB-lite"/>
    </source>
</evidence>
<dbReference type="PRINTS" id="PR00869">
    <property type="entry name" value="DNAPOLX"/>
</dbReference>
<keyword evidence="6 10" id="KW-0234">DNA repair</keyword>
<evidence type="ECO:0000256" key="2">
    <source>
        <dbReference type="ARBA" id="ARBA00022705"/>
    </source>
</evidence>
<reference evidence="13 14" key="1">
    <citation type="submission" date="2016-11" db="EMBL/GenBank/DDBJ databases">
        <authorList>
            <person name="Jaros S."/>
            <person name="Januszkiewicz K."/>
            <person name="Wedrychowicz H."/>
        </authorList>
    </citation>
    <scope>NUCLEOTIDE SEQUENCE [LARGE SCALE GENOMIC DNA]</scope>
</reference>
<evidence type="ECO:0000256" key="5">
    <source>
        <dbReference type="ARBA" id="ARBA00023125"/>
    </source>
</evidence>
<evidence type="ECO:0000256" key="1">
    <source>
        <dbReference type="ARBA" id="ARBA00022634"/>
    </source>
</evidence>
<dbReference type="InterPro" id="IPR002008">
    <property type="entry name" value="DNA_pol_X_beta-like"/>
</dbReference>
<evidence type="ECO:0000256" key="8">
    <source>
        <dbReference type="ARBA" id="ARBA00049244"/>
    </source>
</evidence>
<comment type="similarity">
    <text evidence="10">Belongs to the DNA polymerase type-X family.</text>
</comment>
<sequence>MPKASTSRPLPQRKTRSYAYSDRPPLSRRHTSSSSSLLDQDDHPAGSTAITPVNILACFRESPRPCVNQDLLDKLKPLREERFLLYGSAHPKAISYATAISVIIGTPWKIRTAEQARSLPKVGEKIVTKIEEYLRTGEIDDAIRAGNNSKALALKDMSAVHGVGHVMANSLYTKGLRSLQEMRDSKQWEKEFQWHDDIQQKMPRHEVESIHEFIKIQIEKVEPGATTLLCGGYRRGKELSNDVDILITYAENDGKERGVLATLVERLRVKGFIPHDGVLSLHTPATERTITSNRPASSFDSLDKALIIFRHPANGTTRKRDHWRRVDLVVARWPQWGAAVVGWTGECGGCTLERRISHHGRFFFFDHWAHHSHVGSTQFERDLRLQAKKKSVGISQCPFQVIGLTDPLLPLSLRNLKFDSGGIHSRLTGEVIRAATEEDVFKVLGVPYLRMS</sequence>
<dbReference type="AlphaFoldDB" id="A0A2X0MPZ5"/>
<dbReference type="PANTHER" id="PTHR11276:SF28">
    <property type="entry name" value="DNA POLYMERASE LAMBDA"/>
    <property type="match status" value="1"/>
</dbReference>
<keyword evidence="1" id="KW-0237">DNA synthesis</keyword>
<dbReference type="Gene3D" id="3.30.460.10">
    <property type="entry name" value="Beta Polymerase, domain 2"/>
    <property type="match status" value="1"/>
</dbReference>
<gene>
    <name evidence="13" type="primary">BQ5605_C024g09852</name>
    <name evidence="13" type="ORF">BQ5605_C024G09852</name>
</gene>
<dbReference type="SUPFAM" id="SSF81585">
    <property type="entry name" value="PsbU/PolX domain-like"/>
    <property type="match status" value="1"/>
</dbReference>
<keyword evidence="7" id="KW-0456">Lyase</keyword>
<dbReference type="InterPro" id="IPR027421">
    <property type="entry name" value="DNA_pol_lamdba_lyase_dom_sf"/>
</dbReference>
<dbReference type="InterPro" id="IPR028207">
    <property type="entry name" value="DNA_pol_B_palm_palm"/>
</dbReference>
<feature type="domain" description="DNA-directed DNA polymerase X" evidence="12">
    <location>
        <begin position="66"/>
        <end position="451"/>
    </location>
</feature>